<evidence type="ECO:0000256" key="9">
    <source>
        <dbReference type="SAM" id="Phobius"/>
    </source>
</evidence>
<keyword evidence="9" id="KW-0812">Transmembrane</keyword>
<comment type="caution">
    <text evidence="11">The sequence shown here is derived from an EMBL/GenBank/DDBJ whole genome shotgun (WGS) entry which is preliminary data.</text>
</comment>
<keyword evidence="5" id="KW-0547">Nucleotide-binding</keyword>
<evidence type="ECO:0000256" key="3">
    <source>
        <dbReference type="ARBA" id="ARBA00022553"/>
    </source>
</evidence>
<dbReference type="Pfam" id="PF07730">
    <property type="entry name" value="HisKA_3"/>
    <property type="match status" value="1"/>
</dbReference>
<dbReference type="PANTHER" id="PTHR24421">
    <property type="entry name" value="NITRATE/NITRITE SENSOR PROTEIN NARX-RELATED"/>
    <property type="match status" value="1"/>
</dbReference>
<keyword evidence="6 11" id="KW-0418">Kinase</keyword>
<dbReference type="InterPro" id="IPR050482">
    <property type="entry name" value="Sensor_HK_TwoCompSys"/>
</dbReference>
<evidence type="ECO:0000256" key="2">
    <source>
        <dbReference type="ARBA" id="ARBA00012438"/>
    </source>
</evidence>
<evidence type="ECO:0000256" key="1">
    <source>
        <dbReference type="ARBA" id="ARBA00000085"/>
    </source>
</evidence>
<reference evidence="11" key="1">
    <citation type="submission" date="2021-04" db="EMBL/GenBank/DDBJ databases">
        <title>Sequencing of actinobacteria type strains.</title>
        <authorList>
            <person name="Nguyen G.-S."/>
            <person name="Wentzel A."/>
        </authorList>
    </citation>
    <scope>NUCLEOTIDE SEQUENCE</scope>
    <source>
        <strain evidence="11">DSM 42095</strain>
    </source>
</reference>
<feature type="transmembrane region" description="Helical" evidence="9">
    <location>
        <begin position="17"/>
        <end position="34"/>
    </location>
</feature>
<feature type="domain" description="Signal transduction histidine kinase subgroup 3 dimerisation and phosphoacceptor" evidence="10">
    <location>
        <begin position="208"/>
        <end position="270"/>
    </location>
</feature>
<comment type="catalytic activity">
    <reaction evidence="1">
        <text>ATP + protein L-histidine = ADP + protein N-phospho-L-histidine.</text>
        <dbReference type="EC" id="2.7.13.3"/>
    </reaction>
</comment>
<keyword evidence="4" id="KW-0808">Transferase</keyword>
<keyword evidence="8" id="KW-0902">Two-component regulatory system</keyword>
<gene>
    <name evidence="11" type="ORF">KDA82_01525</name>
</gene>
<feature type="non-terminal residue" evidence="11">
    <location>
        <position position="280"/>
    </location>
</feature>
<dbReference type="EMBL" id="JAGSMN010000028">
    <property type="protein sequence ID" value="MBR7671738.1"/>
    <property type="molecule type" value="Genomic_DNA"/>
</dbReference>
<feature type="transmembrane region" description="Helical" evidence="9">
    <location>
        <begin position="46"/>
        <end position="64"/>
    </location>
</feature>
<dbReference type="GO" id="GO:0000155">
    <property type="term" value="F:phosphorelay sensor kinase activity"/>
    <property type="evidence" value="ECO:0007669"/>
    <property type="project" value="InterPro"/>
</dbReference>
<evidence type="ECO:0000256" key="6">
    <source>
        <dbReference type="ARBA" id="ARBA00022777"/>
    </source>
</evidence>
<dbReference type="EC" id="2.7.13.3" evidence="2"/>
<dbReference type="GO" id="GO:0046983">
    <property type="term" value="F:protein dimerization activity"/>
    <property type="evidence" value="ECO:0007669"/>
    <property type="project" value="InterPro"/>
</dbReference>
<evidence type="ECO:0000256" key="4">
    <source>
        <dbReference type="ARBA" id="ARBA00022679"/>
    </source>
</evidence>
<dbReference type="Proteomes" id="UP000675554">
    <property type="component" value="Unassembled WGS sequence"/>
</dbReference>
<dbReference type="AlphaFoldDB" id="A0A8T4III1"/>
<dbReference type="GO" id="GO:0005524">
    <property type="term" value="F:ATP binding"/>
    <property type="evidence" value="ECO:0007669"/>
    <property type="project" value="UniProtKB-KW"/>
</dbReference>
<dbReference type="Gene3D" id="1.20.5.1930">
    <property type="match status" value="1"/>
</dbReference>
<keyword evidence="9" id="KW-0472">Membrane</keyword>
<proteinExistence type="predicted"/>
<keyword evidence="12" id="KW-1185">Reference proteome</keyword>
<keyword evidence="3" id="KW-0597">Phosphoprotein</keyword>
<evidence type="ECO:0000259" key="10">
    <source>
        <dbReference type="Pfam" id="PF07730"/>
    </source>
</evidence>
<accession>A0A8T4III1</accession>
<keyword evidence="9" id="KW-1133">Transmembrane helix</keyword>
<protein>
    <recommendedName>
        <fullName evidence="2">histidine kinase</fullName>
        <ecNumber evidence="2">2.7.13.3</ecNumber>
    </recommendedName>
</protein>
<evidence type="ECO:0000313" key="11">
    <source>
        <dbReference type="EMBL" id="MBR7671738.1"/>
    </source>
</evidence>
<feature type="transmembrane region" description="Helical" evidence="9">
    <location>
        <begin position="156"/>
        <end position="183"/>
    </location>
</feature>
<dbReference type="PANTHER" id="PTHR24421:SF10">
    <property type="entry name" value="NITRATE_NITRITE SENSOR PROTEIN NARQ"/>
    <property type="match status" value="1"/>
</dbReference>
<organism evidence="11 12">
    <name type="scientific">Streptomyces daliensis</name>
    <dbReference type="NCBI Taxonomy" id="299421"/>
    <lineage>
        <taxon>Bacteria</taxon>
        <taxon>Bacillati</taxon>
        <taxon>Actinomycetota</taxon>
        <taxon>Actinomycetes</taxon>
        <taxon>Kitasatosporales</taxon>
        <taxon>Streptomycetaceae</taxon>
        <taxon>Streptomyces</taxon>
    </lineage>
</organism>
<dbReference type="InterPro" id="IPR011712">
    <property type="entry name" value="Sig_transdc_His_kin_sub3_dim/P"/>
</dbReference>
<evidence type="ECO:0000313" key="12">
    <source>
        <dbReference type="Proteomes" id="UP000675554"/>
    </source>
</evidence>
<dbReference type="GO" id="GO:0016020">
    <property type="term" value="C:membrane"/>
    <property type="evidence" value="ECO:0007669"/>
    <property type="project" value="InterPro"/>
</dbReference>
<name>A0A8T4III1_9ACTN</name>
<feature type="transmembrane region" description="Helical" evidence="9">
    <location>
        <begin position="110"/>
        <end position="136"/>
    </location>
</feature>
<evidence type="ECO:0000256" key="8">
    <source>
        <dbReference type="ARBA" id="ARBA00023012"/>
    </source>
</evidence>
<evidence type="ECO:0000256" key="5">
    <source>
        <dbReference type="ARBA" id="ARBA00022741"/>
    </source>
</evidence>
<sequence>MPGLLSPLTRAVTYTRWLHLLASSVVPFVCAAIWPGLNSPSPDDWVIAVVPVPLALLAAMVPVVRRAEGLQARLMLFPGPHARVRSDADQGVSAVPSASLRDRARTAVWLVLRLEAGLIVALVTGQGMAFSLTFTGAALGRADVADPIVRLPGTGWAYGLLVPVIVLLTVAVAVGAGALMAMAARRLLGPSAKERLAELEERTERMLEHNRIARELHDSIGHALTLAVVQAGAARTAADPEFTDRALETVEETGRAALEDLERVLMVLREIPPPLGSRPA</sequence>
<keyword evidence="7" id="KW-0067">ATP-binding</keyword>
<evidence type="ECO:0000256" key="7">
    <source>
        <dbReference type="ARBA" id="ARBA00022840"/>
    </source>
</evidence>